<reference evidence="2" key="1">
    <citation type="journal article" date="2016" name="Environ. Microbiol.">
        <title>The complete genome of a viable archaeum isolated from 123-million-year-old rock salt.</title>
        <authorList>
            <person name="Jaakkola S.T."/>
            <person name="Pfeiffer F."/>
            <person name="Ravantti J.J."/>
            <person name="Guo Q."/>
            <person name="Liu Y."/>
            <person name="Chen X."/>
            <person name="Ma H."/>
            <person name="Yang C."/>
            <person name="Oksanen H.M."/>
            <person name="Bamford D.H."/>
        </authorList>
    </citation>
    <scope>NUCLEOTIDE SEQUENCE</scope>
    <source>
        <strain evidence="2">JI20-1</strain>
    </source>
</reference>
<dbReference type="Proteomes" id="UP000066737">
    <property type="component" value="Chromosome I"/>
</dbReference>
<dbReference type="OrthoDB" id="252903at2157"/>
<dbReference type="AlphaFoldDB" id="A0A0U5H2D2"/>
<evidence type="ECO:0000313" key="2">
    <source>
        <dbReference type="Proteomes" id="UP000066737"/>
    </source>
</evidence>
<dbReference type="GeneID" id="26659746"/>
<gene>
    <name evidence="1" type="ORF">HHUB_3131</name>
</gene>
<name>A0A0U5H2D2_9EURY</name>
<organism evidence="1 2">
    <name type="scientific">Halobacterium hubeiense</name>
    <dbReference type="NCBI Taxonomy" id="1407499"/>
    <lineage>
        <taxon>Archaea</taxon>
        <taxon>Methanobacteriati</taxon>
        <taxon>Methanobacteriota</taxon>
        <taxon>Stenosarchaea group</taxon>
        <taxon>Halobacteria</taxon>
        <taxon>Halobacteriales</taxon>
        <taxon>Halobacteriaceae</taxon>
        <taxon>Halobacterium</taxon>
    </lineage>
</organism>
<dbReference type="KEGG" id="hhb:Hhub_3131"/>
<dbReference type="EMBL" id="LN831302">
    <property type="protein sequence ID" value="CQH60078.1"/>
    <property type="molecule type" value="Genomic_DNA"/>
</dbReference>
<keyword evidence="2" id="KW-1185">Reference proteome</keyword>
<protein>
    <submittedName>
        <fullName evidence="1">Uncharacterized protein</fullName>
    </submittedName>
</protein>
<proteinExistence type="predicted"/>
<accession>A0A0U5H2D2</accession>
<evidence type="ECO:0000313" key="1">
    <source>
        <dbReference type="EMBL" id="CQH60078.1"/>
    </source>
</evidence>
<sequence length="128" mass="14272">MLVTFRVVLRSTETQPSQQTQESVLPAMSQKFGQRVAVSAADLSPDDRLLAATIGTVDTDAPAALRDVYEYVKPHRLVKVGAIRTNDDSRVAVRKAHEVDRESVERHEHATVLGEVRGDLLVRVRRDE</sequence>
<dbReference type="RefSeq" id="WP_059057504.1">
    <property type="nucleotide sequence ID" value="NZ_CEML01000001.1"/>
</dbReference>